<dbReference type="RefSeq" id="WP_144996184.1">
    <property type="nucleotide sequence ID" value="NZ_CP036281.1"/>
</dbReference>
<evidence type="ECO:0000256" key="2">
    <source>
        <dbReference type="ARBA" id="ARBA00022840"/>
    </source>
</evidence>
<evidence type="ECO:0000256" key="1">
    <source>
        <dbReference type="ARBA" id="ARBA00022741"/>
    </source>
</evidence>
<accession>A0A518CP03</accession>
<dbReference type="SMART" id="SM00382">
    <property type="entry name" value="AAA"/>
    <property type="match status" value="1"/>
</dbReference>
<feature type="binding site" evidence="3">
    <location>
        <begin position="788"/>
        <end position="795"/>
    </location>
    <ligand>
        <name>ATP</name>
        <dbReference type="ChEBI" id="CHEBI:30616"/>
    </ligand>
</feature>
<dbReference type="InterPro" id="IPR003593">
    <property type="entry name" value="AAA+_ATPase"/>
</dbReference>
<dbReference type="PANTHER" id="PTHR22683:SF41">
    <property type="entry name" value="DNA TRANSLOCASE FTSK"/>
    <property type="match status" value="1"/>
</dbReference>
<dbReference type="Gene3D" id="3.40.50.300">
    <property type="entry name" value="P-loop containing nucleotide triphosphate hydrolases"/>
    <property type="match status" value="3"/>
</dbReference>
<feature type="region of interest" description="Disordered" evidence="5">
    <location>
        <begin position="1459"/>
        <end position="1542"/>
    </location>
</feature>
<dbReference type="KEGG" id="plon:Pla110_26910"/>
<feature type="region of interest" description="Disordered" evidence="5">
    <location>
        <begin position="1124"/>
        <end position="1238"/>
    </location>
</feature>
<dbReference type="InterPro" id="IPR050206">
    <property type="entry name" value="FtsK/SpoIIIE/SftA"/>
</dbReference>
<feature type="transmembrane region" description="Helical" evidence="6">
    <location>
        <begin position="259"/>
        <end position="282"/>
    </location>
</feature>
<feature type="coiled-coil region" evidence="4">
    <location>
        <begin position="186"/>
        <end position="213"/>
    </location>
</feature>
<name>A0A518CP03_9PLAN</name>
<gene>
    <name evidence="8" type="ORF">Pla110_26910</name>
</gene>
<keyword evidence="4" id="KW-0175">Coiled coil</keyword>
<reference evidence="8 9" key="1">
    <citation type="submission" date="2019-02" db="EMBL/GenBank/DDBJ databases">
        <title>Deep-cultivation of Planctomycetes and their phenomic and genomic characterization uncovers novel biology.</title>
        <authorList>
            <person name="Wiegand S."/>
            <person name="Jogler M."/>
            <person name="Boedeker C."/>
            <person name="Pinto D."/>
            <person name="Vollmers J."/>
            <person name="Rivas-Marin E."/>
            <person name="Kohn T."/>
            <person name="Peeters S.H."/>
            <person name="Heuer A."/>
            <person name="Rast P."/>
            <person name="Oberbeckmann S."/>
            <person name="Bunk B."/>
            <person name="Jeske O."/>
            <person name="Meyerdierks A."/>
            <person name="Storesund J.E."/>
            <person name="Kallscheuer N."/>
            <person name="Luecker S."/>
            <person name="Lage O.M."/>
            <person name="Pohl T."/>
            <person name="Merkel B.J."/>
            <person name="Hornburger P."/>
            <person name="Mueller R.-W."/>
            <person name="Bruemmer F."/>
            <person name="Labrenz M."/>
            <person name="Spormann A.M."/>
            <person name="Op den Camp H."/>
            <person name="Overmann J."/>
            <person name="Amann R."/>
            <person name="Jetten M.S.M."/>
            <person name="Mascher T."/>
            <person name="Medema M.H."/>
            <person name="Devos D.P."/>
            <person name="Kaster A.-K."/>
            <person name="Ovreas L."/>
            <person name="Rohde M."/>
            <person name="Galperin M.Y."/>
            <person name="Jogler C."/>
        </authorList>
    </citation>
    <scope>NUCLEOTIDE SEQUENCE [LARGE SCALE GENOMIC DNA]</scope>
    <source>
        <strain evidence="8 9">Pla110</strain>
    </source>
</reference>
<feature type="compositionally biased region" description="Low complexity" evidence="5">
    <location>
        <begin position="1205"/>
        <end position="1235"/>
    </location>
</feature>
<dbReference type="GO" id="GO:0005524">
    <property type="term" value="F:ATP binding"/>
    <property type="evidence" value="ECO:0007669"/>
    <property type="project" value="UniProtKB-UniRule"/>
</dbReference>
<sequence length="1542" mass="173949">MAKPLSHSAQSDLISDFKNAVASRLKSENHLDKQFGDVTMEKAEQYRQSLQQAQGEHQYRTEELKQHFESQCQQISADFDAQIAAVQQEYDARKAETDRNVAAERSEAQEKMQESEWMVKSMFDDQSDDSPKLKFDQFKSSLEKGQEQFKSDKEILSQLKEKATAIVGNWGIRPTEDVAPSSELKANTLQEARDLFRENFEAVEEALSQLQKSLMPKLVAGWKIIIVFVLIAAAISGLILFVVNPAWFGLNMTNGDDNWLIYSIGIGSGASLLVSAFFYFAVMGKAKSRFYHLQKSFVNSQYAQRLWVRNGKADLEREKKEYVRVYKEIEKQRQAALQKVERQHAARIKEIEQSHSEILNKFEQTYKPKIANLEETRQAEINKAGEVYQHQLHEMTGHFKEQYGDVEKQQQDYVQSQQEAEHQTRDGMMTNWKESLTSLDDRIHHMQDVSNRETPAWSEMIDPSWELPRKIPHAIRLGDMNFEMSDIDDAIPMDGNMVPEQTDYKVPLVLPFPNYTSMMIKTNTESREKCSEMMQSAMLRLLATLPAGKVRFTIIDPMGLGEDYSSFMHLADYDELMINNRIWTESGQIDARLSELTEHMENVFQAYLRNEYETIEDYNHHAGEVAEPYRILVVANFPYNFNDTASKRLISIASSGPRCGVYTLISVDTKQKLPHGFDIEELEKCSTTFEWEGGKYYLSYPQLKNLDLDFIPPPEPQLFGQIVRRIGELSKDARRVEVSFERVVPPKGEIWKNNSQSGLSVPLGRAGATKLQHMNLGKGTSQHVLIAGKTGSGKSTFLHILITNLALYYSPDQVQLFLIDFKKGVEFKTYAAHRLPHAKVIAIESDREFGVSVLERLDEMLKERGDLFRDHNVQDLAGFRKARPDVKMPRVMLIVDEFQEFFVEDDNLAQNATLLLDRLVRQGRAFGIHVLLGSQTLGGAYSLARSTLGQVAVRIALQCSESDAHLILSEENTAARLLTRPGEAIYNDANGLLEGNHPFQIAWLGDSTRDKYLGIIANRVRQEGLHFEPPIVFEGNIASDAARNEVLTEIVQSRPKHRETKFPRLYKMWLGEAVAITEPAFCEFRRQSGNHLLMVGAKADSARGILATGLISLSAQLPTTWPPESFATTSSITEDDASSDEKDSFGSFPAFPGGPSSAESSDESANELGSDDPGLPSLSDLEAELSSDSSSDDSGVPDMFRKPVSSSSPFGDSSSNPFGMSSSPEPKSPEDPTSPAATFYVLDGDLDEEPEMTHWEEILPAIPHQVKLGGIRKSDEFLEEAAQHVAWRYKTDATDKQPPIFIVIYHLGRFRELRKTDDDFGFNSSRGSSVVTGADHLQKIIKEGPAVGVHLLIWCDSYSNVTRWMSSQLLREMETRVAFDMNATDSSNFIDSPVASRLGTHRAFFYQEDQGRLDKFRPYGFPTVAWINWVGSYLDPSREPIAELPIEEEADPPSILAAEERRKEEEAAEAAAEEQKKLQAREDAETEQNQDEPEVETVAEKEPVVEQVDDESDSSPSKSKSETTDDDGDFDLSDDLDLWSIT</sequence>
<dbReference type="OrthoDB" id="9807790at2"/>
<evidence type="ECO:0000313" key="8">
    <source>
        <dbReference type="EMBL" id="QDU80955.1"/>
    </source>
</evidence>
<dbReference type="PROSITE" id="PS50901">
    <property type="entry name" value="FTSK"/>
    <property type="match status" value="1"/>
</dbReference>
<feature type="compositionally biased region" description="Low complexity" evidence="5">
    <location>
        <begin position="1175"/>
        <end position="1194"/>
    </location>
</feature>
<dbReference type="PANTHER" id="PTHR22683">
    <property type="entry name" value="SPORULATION PROTEIN RELATED"/>
    <property type="match status" value="1"/>
</dbReference>
<dbReference type="Proteomes" id="UP000317178">
    <property type="component" value="Chromosome"/>
</dbReference>
<dbReference type="Pfam" id="PF01580">
    <property type="entry name" value="FtsK_SpoIIIE"/>
    <property type="match status" value="1"/>
</dbReference>
<organism evidence="8 9">
    <name type="scientific">Polystyrenella longa</name>
    <dbReference type="NCBI Taxonomy" id="2528007"/>
    <lineage>
        <taxon>Bacteria</taxon>
        <taxon>Pseudomonadati</taxon>
        <taxon>Planctomycetota</taxon>
        <taxon>Planctomycetia</taxon>
        <taxon>Planctomycetales</taxon>
        <taxon>Planctomycetaceae</taxon>
        <taxon>Polystyrenella</taxon>
    </lineage>
</organism>
<keyword evidence="2 3" id="KW-0067">ATP-binding</keyword>
<feature type="compositionally biased region" description="Acidic residues" evidence="5">
    <location>
        <begin position="1484"/>
        <end position="1497"/>
    </location>
</feature>
<evidence type="ECO:0000256" key="5">
    <source>
        <dbReference type="SAM" id="MobiDB-lite"/>
    </source>
</evidence>
<dbReference type="SUPFAM" id="SSF52540">
    <property type="entry name" value="P-loop containing nucleoside triphosphate hydrolases"/>
    <property type="match status" value="1"/>
</dbReference>
<feature type="transmembrane region" description="Helical" evidence="6">
    <location>
        <begin position="224"/>
        <end position="247"/>
    </location>
</feature>
<keyword evidence="6" id="KW-0812">Transmembrane</keyword>
<evidence type="ECO:0000259" key="7">
    <source>
        <dbReference type="PROSITE" id="PS50901"/>
    </source>
</evidence>
<feature type="compositionally biased region" description="Acidic residues" evidence="5">
    <location>
        <begin position="1524"/>
        <end position="1542"/>
    </location>
</feature>
<dbReference type="InterPro" id="IPR027417">
    <property type="entry name" value="P-loop_NTPase"/>
</dbReference>
<protein>
    <submittedName>
        <fullName evidence="8">FtsK-like domain-containing protein</fullName>
    </submittedName>
</protein>
<keyword evidence="6" id="KW-1133">Transmembrane helix</keyword>
<dbReference type="GO" id="GO:0003677">
    <property type="term" value="F:DNA binding"/>
    <property type="evidence" value="ECO:0007669"/>
    <property type="project" value="InterPro"/>
</dbReference>
<feature type="domain" description="FtsK" evidence="7">
    <location>
        <begin position="768"/>
        <end position="966"/>
    </location>
</feature>
<keyword evidence="6" id="KW-0472">Membrane</keyword>
<dbReference type="EMBL" id="CP036281">
    <property type="protein sequence ID" value="QDU80955.1"/>
    <property type="molecule type" value="Genomic_DNA"/>
</dbReference>
<feature type="compositionally biased region" description="Basic and acidic residues" evidence="5">
    <location>
        <begin position="1473"/>
        <end position="1483"/>
    </location>
</feature>
<keyword evidence="1 3" id="KW-0547">Nucleotide-binding</keyword>
<evidence type="ECO:0000256" key="4">
    <source>
        <dbReference type="SAM" id="Coils"/>
    </source>
</evidence>
<feature type="coiled-coil region" evidence="4">
    <location>
        <begin position="312"/>
        <end position="346"/>
    </location>
</feature>
<evidence type="ECO:0000256" key="6">
    <source>
        <dbReference type="SAM" id="Phobius"/>
    </source>
</evidence>
<keyword evidence="9" id="KW-1185">Reference proteome</keyword>
<proteinExistence type="predicted"/>
<evidence type="ECO:0000256" key="3">
    <source>
        <dbReference type="PROSITE-ProRule" id="PRU00289"/>
    </source>
</evidence>
<dbReference type="InterPro" id="IPR002543">
    <property type="entry name" value="FtsK_dom"/>
</dbReference>
<evidence type="ECO:0000313" key="9">
    <source>
        <dbReference type="Proteomes" id="UP000317178"/>
    </source>
</evidence>